<dbReference type="Pfam" id="PF13526">
    <property type="entry name" value="DUF4125"/>
    <property type="match status" value="1"/>
</dbReference>
<evidence type="ECO:0000259" key="1">
    <source>
        <dbReference type="Pfam" id="PF13228"/>
    </source>
</evidence>
<reference evidence="2" key="1">
    <citation type="submission" date="2016-10" db="EMBL/GenBank/DDBJ databases">
        <authorList>
            <person name="de Groot N.N."/>
        </authorList>
    </citation>
    <scope>NUCLEOTIDE SEQUENCE [LARGE SCALE GENOMIC DNA]</scope>
    <source>
        <strain evidence="2">AA1</strain>
    </source>
</reference>
<dbReference type="OrthoDB" id="3030at2"/>
<dbReference type="EMBL" id="FMUX01000004">
    <property type="protein sequence ID" value="SCY10724.1"/>
    <property type="molecule type" value="Genomic_DNA"/>
</dbReference>
<proteinExistence type="predicted"/>
<dbReference type="InterPro" id="IPR025117">
    <property type="entry name" value="DUF4037"/>
</dbReference>
<dbReference type="AlphaFoldDB" id="A0A1G5D7X4"/>
<protein>
    <recommendedName>
        <fullName evidence="1">DUF4037 domain-containing protein</fullName>
    </recommendedName>
</protein>
<dbReference type="STRING" id="419481.SAMN05216233_10436"/>
<dbReference type="InterPro" id="IPR025191">
    <property type="entry name" value="DUF4125"/>
</dbReference>
<dbReference type="Proteomes" id="UP000198870">
    <property type="component" value="Unassembled WGS sequence"/>
</dbReference>
<feature type="domain" description="DUF4037" evidence="1">
    <location>
        <begin position="127"/>
        <end position="225"/>
    </location>
</feature>
<evidence type="ECO:0000313" key="3">
    <source>
        <dbReference type="Proteomes" id="UP000198870"/>
    </source>
</evidence>
<accession>A0A1G5D7X4</accession>
<gene>
    <name evidence="2" type="ORF">SAMN05216233_10436</name>
</gene>
<sequence length="515" mass="58976">MNGLELCEAYYNECAKEIFEQTFKSLMERVAIGLVGPGSECFGFDDEYSRDHDWGPSFCLWVTREDFQRYGKELQACYNALPKEYLGFGPRVVSPGEEGRVGVMDISSFYARYTGLDKRPFSMRDWHISSENLALCTNGRVFSDPLGEFSSWRTTLLEFYPEDLRLKKIADCCMLAGQAGQYNWQRGILRNDPYVTHTATVKFCTEIMHLVYLLNKTYAPFYKWLFRGVAQLPILGAELSPLIAQVLTGQGGTTSQNEGWKQQQDTMEMICRKVISELQALGLTDHNSPFLADHVPSILGRIKDPEFKNTLWGVKKKTSDKKEIIKQILEIEWKMFSTVNDKAASDPRNQGQPTCRDFPDEFKLHRTAKFLAWPETTLLSYLQDLKEAKQTNRNLMTYKYARMDNLIPSENNSPYVDKITGVMVQWQKEFMAKYPRIMAGGRALTGGEAGIDWASFENYLRCELESYSENTLKSLFLHTETLKGSGKSMSEEIYKTLVRDKGYNSLEEAEGKQSN</sequence>
<dbReference type="Pfam" id="PF13228">
    <property type="entry name" value="DUF4037"/>
    <property type="match status" value="1"/>
</dbReference>
<evidence type="ECO:0000313" key="2">
    <source>
        <dbReference type="EMBL" id="SCY10724.1"/>
    </source>
</evidence>
<dbReference type="RefSeq" id="WP_092209709.1">
    <property type="nucleotide sequence ID" value="NZ_FMUX01000004.1"/>
</dbReference>
<keyword evidence="3" id="KW-1185">Reference proteome</keyword>
<organism evidence="2 3">
    <name type="scientific">Desulfoluna spongiiphila</name>
    <dbReference type="NCBI Taxonomy" id="419481"/>
    <lineage>
        <taxon>Bacteria</taxon>
        <taxon>Pseudomonadati</taxon>
        <taxon>Thermodesulfobacteriota</taxon>
        <taxon>Desulfobacteria</taxon>
        <taxon>Desulfobacterales</taxon>
        <taxon>Desulfolunaceae</taxon>
        <taxon>Desulfoluna</taxon>
    </lineage>
</organism>
<name>A0A1G5D7X4_9BACT</name>